<dbReference type="InterPro" id="IPR052982">
    <property type="entry name" value="SRP1/TIP1-like"/>
</dbReference>
<reference evidence="5 6" key="1">
    <citation type="submission" date="2015-01" db="EMBL/GenBank/DDBJ databases">
        <title>The Genome Sequence of Exophiala xenobiotica CBS118157.</title>
        <authorList>
            <consortium name="The Broad Institute Genomics Platform"/>
            <person name="Cuomo C."/>
            <person name="de Hoog S."/>
            <person name="Gorbushina A."/>
            <person name="Stielow B."/>
            <person name="Teixiera M."/>
            <person name="Abouelleil A."/>
            <person name="Chapman S.B."/>
            <person name="Priest M."/>
            <person name="Young S.K."/>
            <person name="Wortman J."/>
            <person name="Nusbaum C."/>
            <person name="Birren B."/>
        </authorList>
    </citation>
    <scope>NUCLEOTIDE SEQUENCE [LARGE SCALE GENOMIC DNA]</scope>
    <source>
        <strain evidence="5 6">CBS 118157</strain>
    </source>
</reference>
<dbReference type="InterPro" id="IPR018466">
    <property type="entry name" value="Kre9/Knh1-like_N"/>
</dbReference>
<dbReference type="PANTHER" id="PTHR40633">
    <property type="entry name" value="MATRIX PROTEIN, PUTATIVE (AFU_ORTHOLOGUE AFUA_8G05410)-RELATED"/>
    <property type="match status" value="1"/>
</dbReference>
<dbReference type="EMBL" id="KN847317">
    <property type="protein sequence ID" value="KIW60590.1"/>
    <property type="molecule type" value="Genomic_DNA"/>
</dbReference>
<evidence type="ECO:0000259" key="4">
    <source>
        <dbReference type="Pfam" id="PF10342"/>
    </source>
</evidence>
<feature type="chain" id="PRO_5002241592" description="Yeast cell wall synthesis Kre9/Knh1-like N-terminal domain-containing protein" evidence="3">
    <location>
        <begin position="20"/>
        <end position="272"/>
    </location>
</feature>
<feature type="domain" description="Yeast cell wall synthesis Kre9/Knh1-like N-terminal" evidence="4">
    <location>
        <begin position="34"/>
        <end position="130"/>
    </location>
</feature>
<dbReference type="Pfam" id="PF10342">
    <property type="entry name" value="Kre9_KNH"/>
    <property type="match status" value="1"/>
</dbReference>
<dbReference type="GeneID" id="25322705"/>
<keyword evidence="1 3" id="KW-0732">Signal</keyword>
<protein>
    <recommendedName>
        <fullName evidence="4">Yeast cell wall synthesis Kre9/Knh1-like N-terminal domain-containing protein</fullName>
    </recommendedName>
</protein>
<accession>A0A0D2F0Z3</accession>
<feature type="compositionally biased region" description="Low complexity" evidence="2">
    <location>
        <begin position="138"/>
        <end position="158"/>
    </location>
</feature>
<name>A0A0D2F0Z3_9EURO</name>
<evidence type="ECO:0000256" key="1">
    <source>
        <dbReference type="ARBA" id="ARBA00022729"/>
    </source>
</evidence>
<feature type="compositionally biased region" description="Polar residues" evidence="2">
    <location>
        <begin position="164"/>
        <end position="189"/>
    </location>
</feature>
<organism evidence="5 6">
    <name type="scientific">Exophiala xenobiotica</name>
    <dbReference type="NCBI Taxonomy" id="348802"/>
    <lineage>
        <taxon>Eukaryota</taxon>
        <taxon>Fungi</taxon>
        <taxon>Dikarya</taxon>
        <taxon>Ascomycota</taxon>
        <taxon>Pezizomycotina</taxon>
        <taxon>Eurotiomycetes</taxon>
        <taxon>Chaetothyriomycetidae</taxon>
        <taxon>Chaetothyriales</taxon>
        <taxon>Herpotrichiellaceae</taxon>
        <taxon>Exophiala</taxon>
    </lineage>
</organism>
<dbReference type="Proteomes" id="UP000054342">
    <property type="component" value="Unassembled WGS sequence"/>
</dbReference>
<evidence type="ECO:0000256" key="3">
    <source>
        <dbReference type="SAM" id="SignalP"/>
    </source>
</evidence>
<feature type="region of interest" description="Disordered" evidence="2">
    <location>
        <begin position="138"/>
        <end position="189"/>
    </location>
</feature>
<evidence type="ECO:0000313" key="5">
    <source>
        <dbReference type="EMBL" id="KIW60590.1"/>
    </source>
</evidence>
<sequence length="272" mass="26938">MHSLIAPLLAAGLASLAQAYTKPGANTWGPLLEPDLSHPITQGESFTVTWDPEDHPTSDVTVSLVLCQGPSTNCVPSDSAIASGIPASQKSYDWEVPCDLAPGTQNTATGYGMMIIVDGTGEFQYSTQFSCLASKTCSTSGSSSSNSTGATTTTSGSSVIVMPPTQQTGSWSSGDSSHPTTTASGPWSSTTGPSFCFDCSSTLATISYSTASEGSVVTASATATITSAAAGTTVAATGTSSAPASTFTGGAVAIGLNGAGMALAGAVALFAL</sequence>
<gene>
    <name evidence="5" type="ORF">PV05_00797</name>
</gene>
<dbReference type="OrthoDB" id="4094614at2759"/>
<dbReference type="HOGENOM" id="CLU_087647_0_0_1"/>
<dbReference type="PANTHER" id="PTHR40633:SF1">
    <property type="entry name" value="GPI ANCHORED SERINE-THREONINE RICH PROTEIN (AFU_ORTHOLOGUE AFUA_1G03630)"/>
    <property type="match status" value="1"/>
</dbReference>
<evidence type="ECO:0000313" key="6">
    <source>
        <dbReference type="Proteomes" id="UP000054342"/>
    </source>
</evidence>
<keyword evidence="6" id="KW-1185">Reference proteome</keyword>
<evidence type="ECO:0000256" key="2">
    <source>
        <dbReference type="SAM" id="MobiDB-lite"/>
    </source>
</evidence>
<dbReference type="RefSeq" id="XP_013321174.1">
    <property type="nucleotide sequence ID" value="XM_013465720.1"/>
</dbReference>
<feature type="signal peptide" evidence="3">
    <location>
        <begin position="1"/>
        <end position="19"/>
    </location>
</feature>
<dbReference type="AlphaFoldDB" id="A0A0D2F0Z3"/>
<proteinExistence type="predicted"/>